<dbReference type="AlphaFoldDB" id="A0ABD5UWT1"/>
<feature type="region of interest" description="Disordered" evidence="1">
    <location>
        <begin position="1"/>
        <end position="21"/>
    </location>
</feature>
<accession>A0ABD5UWT1</accession>
<evidence type="ECO:0000313" key="3">
    <source>
        <dbReference type="EMBL" id="MFC6893879.1"/>
    </source>
</evidence>
<dbReference type="InterPro" id="IPR055690">
    <property type="entry name" value="DUF7266"/>
</dbReference>
<evidence type="ECO:0000256" key="2">
    <source>
        <dbReference type="SAM" id="Phobius"/>
    </source>
</evidence>
<dbReference type="Pfam" id="PF23928">
    <property type="entry name" value="DUF7266"/>
    <property type="match status" value="1"/>
</dbReference>
<evidence type="ECO:0008006" key="5">
    <source>
        <dbReference type="Google" id="ProtNLM"/>
    </source>
</evidence>
<organism evidence="3 4">
    <name type="scientific">Halopenitus salinus</name>
    <dbReference type="NCBI Taxonomy" id="1198295"/>
    <lineage>
        <taxon>Archaea</taxon>
        <taxon>Methanobacteriati</taxon>
        <taxon>Methanobacteriota</taxon>
        <taxon>Stenosarchaea group</taxon>
        <taxon>Halobacteria</taxon>
        <taxon>Halobacteriales</taxon>
        <taxon>Haloferacaceae</taxon>
        <taxon>Halopenitus</taxon>
    </lineage>
</organism>
<gene>
    <name evidence="3" type="ORF">ACFQE9_14885</name>
</gene>
<comment type="caution">
    <text evidence="3">The sequence shown here is derived from an EMBL/GenBank/DDBJ whole genome shotgun (WGS) entry which is preliminary data.</text>
</comment>
<feature type="transmembrane region" description="Helical" evidence="2">
    <location>
        <begin position="42"/>
        <end position="61"/>
    </location>
</feature>
<dbReference type="EMBL" id="JBHSXL010000015">
    <property type="protein sequence ID" value="MFC6893879.1"/>
    <property type="molecule type" value="Genomic_DNA"/>
</dbReference>
<keyword evidence="2" id="KW-0812">Transmembrane</keyword>
<keyword evidence="2" id="KW-0472">Membrane</keyword>
<protein>
    <recommendedName>
        <fullName evidence="5">Flagellin</fullName>
    </recommendedName>
</protein>
<proteinExistence type="predicted"/>
<name>A0ABD5UWT1_9EURY</name>
<keyword evidence="4" id="KW-1185">Reference proteome</keyword>
<dbReference type="Proteomes" id="UP001596296">
    <property type="component" value="Unassembled WGS sequence"/>
</dbReference>
<reference evidence="3 4" key="1">
    <citation type="journal article" date="2019" name="Int. J. Syst. Evol. Microbiol.">
        <title>The Global Catalogue of Microorganisms (GCM) 10K type strain sequencing project: providing services to taxonomists for standard genome sequencing and annotation.</title>
        <authorList>
            <consortium name="The Broad Institute Genomics Platform"/>
            <consortium name="The Broad Institute Genome Sequencing Center for Infectious Disease"/>
            <person name="Wu L."/>
            <person name="Ma J."/>
        </authorList>
    </citation>
    <scope>NUCLEOTIDE SEQUENCE [LARGE SCALE GENOMIC DNA]</scope>
    <source>
        <strain evidence="3 4">SKJ47</strain>
    </source>
</reference>
<evidence type="ECO:0000256" key="1">
    <source>
        <dbReference type="SAM" id="MobiDB-lite"/>
    </source>
</evidence>
<dbReference type="RefSeq" id="WP_379746486.1">
    <property type="nucleotide sequence ID" value="NZ_JBHSVN010000001.1"/>
</dbReference>
<sequence>MRPDDAFDVSGGSGSNANRDVAPGSCDRGWIAGTDRGVSTTVGYVLGLAIAAILISGLFIAGGSVLEDQRRTAVETGLEASGERIATGFSDADRLVESANGSAATVDVAVDAPNRIASAGYAIRVTGGSDGPRYTNEIELEGSDGSVTHTVRFRTHTPVSNRSIDGGSVVIRHVDGEGLRIERGRID</sequence>
<keyword evidence="2" id="KW-1133">Transmembrane helix</keyword>
<evidence type="ECO:0000313" key="4">
    <source>
        <dbReference type="Proteomes" id="UP001596296"/>
    </source>
</evidence>